<feature type="compositionally biased region" description="Polar residues" evidence="9">
    <location>
        <begin position="281"/>
        <end position="304"/>
    </location>
</feature>
<evidence type="ECO:0000313" key="12">
    <source>
        <dbReference type="Proteomes" id="UP000027120"/>
    </source>
</evidence>
<feature type="compositionally biased region" description="Polar residues" evidence="9">
    <location>
        <begin position="122"/>
        <end position="138"/>
    </location>
</feature>
<feature type="region of interest" description="Disordered" evidence="9">
    <location>
        <begin position="383"/>
        <end position="414"/>
    </location>
</feature>
<name>A0A067GTJ0_CITSI</name>
<keyword evidence="12" id="KW-1185">Reference proteome</keyword>
<reference evidence="11 12" key="1">
    <citation type="submission" date="2014-04" db="EMBL/GenBank/DDBJ databases">
        <authorList>
            <consortium name="International Citrus Genome Consortium"/>
            <person name="Gmitter F."/>
            <person name="Chen C."/>
            <person name="Farmerie W."/>
            <person name="Harkins T."/>
            <person name="Desany B."/>
            <person name="Mohiuddin M."/>
            <person name="Kodira C."/>
            <person name="Borodovsky M."/>
            <person name="Lomsadze A."/>
            <person name="Burns P."/>
            <person name="Jenkins J."/>
            <person name="Prochnik S."/>
            <person name="Shu S."/>
            <person name="Chapman J."/>
            <person name="Pitluck S."/>
            <person name="Schmutz J."/>
            <person name="Rokhsar D."/>
        </authorList>
    </citation>
    <scope>NUCLEOTIDE SEQUENCE</scope>
</reference>
<dbReference type="EMBL" id="KK784875">
    <property type="protein sequence ID" value="KDO82954.1"/>
    <property type="molecule type" value="Genomic_DNA"/>
</dbReference>
<dbReference type="PANTHER" id="PTHR31089:SF78">
    <property type="entry name" value="CYCLIC DOF FACTOR 5"/>
    <property type="match status" value="1"/>
</dbReference>
<dbReference type="AlphaFoldDB" id="A0A067GTJ0"/>
<organism evidence="11 12">
    <name type="scientific">Citrus sinensis</name>
    <name type="common">Sweet orange</name>
    <name type="synonym">Citrus aurantium var. sinensis</name>
    <dbReference type="NCBI Taxonomy" id="2711"/>
    <lineage>
        <taxon>Eukaryota</taxon>
        <taxon>Viridiplantae</taxon>
        <taxon>Streptophyta</taxon>
        <taxon>Embryophyta</taxon>
        <taxon>Tracheophyta</taxon>
        <taxon>Spermatophyta</taxon>
        <taxon>Magnoliopsida</taxon>
        <taxon>eudicotyledons</taxon>
        <taxon>Gunneridae</taxon>
        <taxon>Pentapetalae</taxon>
        <taxon>rosids</taxon>
        <taxon>malvids</taxon>
        <taxon>Sapindales</taxon>
        <taxon>Rutaceae</taxon>
        <taxon>Aurantioideae</taxon>
        <taxon>Citrus</taxon>
    </lineage>
</organism>
<keyword evidence="2 8" id="KW-0863">Zinc-finger</keyword>
<accession>A0A067GTJ0</accession>
<evidence type="ECO:0000256" key="6">
    <source>
        <dbReference type="ARBA" id="ARBA00023163"/>
    </source>
</evidence>
<dbReference type="InterPro" id="IPR045174">
    <property type="entry name" value="Dof"/>
</dbReference>
<evidence type="ECO:0000256" key="5">
    <source>
        <dbReference type="ARBA" id="ARBA00023125"/>
    </source>
</evidence>
<dbReference type="PROSITE" id="PS01361">
    <property type="entry name" value="ZF_DOF_1"/>
    <property type="match status" value="1"/>
</dbReference>
<evidence type="ECO:0000256" key="2">
    <source>
        <dbReference type="ARBA" id="ARBA00022771"/>
    </source>
</evidence>
<comment type="subcellular location">
    <subcellularLocation>
        <location evidence="8">Nucleus</location>
    </subcellularLocation>
</comment>
<keyword evidence="1" id="KW-0479">Metal-binding</keyword>
<evidence type="ECO:0000313" key="11">
    <source>
        <dbReference type="EMBL" id="KDO82954.1"/>
    </source>
</evidence>
<dbReference type="GO" id="GO:0003677">
    <property type="term" value="F:DNA binding"/>
    <property type="evidence" value="ECO:0000318"/>
    <property type="project" value="GO_Central"/>
</dbReference>
<keyword evidence="3" id="KW-0862">Zinc</keyword>
<dbReference type="eggNOG" id="ENOG502QSI8">
    <property type="taxonomic scope" value="Eukaryota"/>
</dbReference>
<feature type="compositionally biased region" description="Basic and acidic residues" evidence="9">
    <location>
        <begin position="37"/>
        <end position="62"/>
    </location>
</feature>
<evidence type="ECO:0000259" key="10">
    <source>
        <dbReference type="PROSITE" id="PS50884"/>
    </source>
</evidence>
<keyword evidence="6" id="KW-0804">Transcription</keyword>
<dbReference type="GO" id="GO:0003700">
    <property type="term" value="F:DNA-binding transcription factor activity"/>
    <property type="evidence" value="ECO:0000318"/>
    <property type="project" value="GO_Central"/>
</dbReference>
<feature type="region of interest" description="Disordered" evidence="9">
    <location>
        <begin position="281"/>
        <end position="305"/>
    </location>
</feature>
<feature type="compositionally biased region" description="Polar residues" evidence="9">
    <location>
        <begin position="100"/>
        <end position="112"/>
    </location>
</feature>
<proteinExistence type="predicted"/>
<keyword evidence="4" id="KW-0805">Transcription regulation</keyword>
<dbReference type="GO" id="GO:0008270">
    <property type="term" value="F:zinc ion binding"/>
    <property type="evidence" value="ECO:0007669"/>
    <property type="project" value="UniProtKB-KW"/>
</dbReference>
<dbReference type="GO" id="GO:0005634">
    <property type="term" value="C:nucleus"/>
    <property type="evidence" value="ECO:0007669"/>
    <property type="project" value="UniProtKB-SubCell"/>
</dbReference>
<evidence type="ECO:0000256" key="8">
    <source>
        <dbReference type="PROSITE-ProRule" id="PRU00071"/>
    </source>
</evidence>
<dbReference type="Proteomes" id="UP000027120">
    <property type="component" value="Unassembled WGS sequence"/>
</dbReference>
<evidence type="ECO:0000256" key="7">
    <source>
        <dbReference type="ARBA" id="ARBA00023242"/>
    </source>
</evidence>
<dbReference type="PANTHER" id="PTHR31089">
    <property type="entry name" value="CYCLIC DOF FACTOR 2"/>
    <property type="match status" value="1"/>
</dbReference>
<evidence type="ECO:0000256" key="1">
    <source>
        <dbReference type="ARBA" id="ARBA00022723"/>
    </source>
</evidence>
<evidence type="ECO:0000256" key="4">
    <source>
        <dbReference type="ARBA" id="ARBA00023015"/>
    </source>
</evidence>
<dbReference type="PROSITE" id="PS50884">
    <property type="entry name" value="ZF_DOF_2"/>
    <property type="match status" value="1"/>
</dbReference>
<keyword evidence="7 8" id="KW-0539">Nucleus</keyword>
<evidence type="ECO:0000256" key="3">
    <source>
        <dbReference type="ARBA" id="ARBA00022833"/>
    </source>
</evidence>
<dbReference type="STRING" id="2711.A0A067GTJ0"/>
<feature type="domain" description="Dof-type" evidence="10">
    <location>
        <begin position="148"/>
        <end position="202"/>
    </location>
</feature>
<dbReference type="InterPro" id="IPR003851">
    <property type="entry name" value="Znf_Dof"/>
</dbReference>
<keyword evidence="5 8" id="KW-0238">DNA-binding</keyword>
<dbReference type="PaxDb" id="2711-XP_006483138.1"/>
<protein>
    <recommendedName>
        <fullName evidence="10">Dof-type domain-containing protein</fullName>
    </recommendedName>
</protein>
<sequence length="494" mass="54778">MSEVKDSAIKLFGQMIPLSLLKFQQQQGPETLANDHSASDDDHHQEACCDRNPETALREESSNKQQQQQQQQQQRDDKEHSGQQIIEDEHEDVTSKQKDPITSSGNSDNPKTLSVDRETRSLKSSKNGEQSETSNSQEKTLKKPDKILPCPRCNSMDTKFCYYNNYNVNQPRHFCKNCQRYWTAGGTMRNVPVGAGRRKNKSSSASNYRQIMISEALRTFQANASGGVYKPYSGNNGTILTFGSDSPLHESVASVPNLSDKSQNCLRNGFHRSEQKILVSGTDNGSSITASSSLEKGGNCTSQDIRTKNYRGSVPQVPYFPGPPWPHHWNTPMPPPGFYPSGFPVSFYPETTYWGCAVPGYCNMPCVPPNASLQSQFVPKTLSTPTLGKHSRDGDIITPASTEKEEPSTGSRNSERCVLVPKTLRIDDPSEAAKSSIWATLGIKNEKTTSAGECLFKGFQSKSDHRNYIAETSEVLQANPAALSRSLNFHERHN</sequence>
<dbReference type="Pfam" id="PF02701">
    <property type="entry name" value="Zn_ribbon_Dof"/>
    <property type="match status" value="1"/>
</dbReference>
<feature type="region of interest" description="Disordered" evidence="9">
    <location>
        <begin position="25"/>
        <end position="148"/>
    </location>
</feature>
<evidence type="ECO:0000256" key="9">
    <source>
        <dbReference type="SAM" id="MobiDB-lite"/>
    </source>
</evidence>
<gene>
    <name evidence="11" type="ORF">CISIN_1g038013mg</name>
</gene>